<evidence type="ECO:0000256" key="5">
    <source>
        <dbReference type="SAM" id="Coils"/>
    </source>
</evidence>
<gene>
    <name evidence="9" type="primary">ergic3</name>
    <name evidence="9" type="ORF">SNAT2548_LOCUS31513</name>
</gene>
<feature type="coiled-coil region" evidence="5">
    <location>
        <begin position="447"/>
        <end position="481"/>
    </location>
</feature>
<evidence type="ECO:0000313" key="9">
    <source>
        <dbReference type="EMBL" id="CAE7559377.1"/>
    </source>
</evidence>
<evidence type="ECO:0000256" key="3">
    <source>
        <dbReference type="ARBA" id="ARBA00022989"/>
    </source>
</evidence>
<dbReference type="InterPro" id="IPR039542">
    <property type="entry name" value="Erv_N"/>
</dbReference>
<dbReference type="GO" id="GO:0005783">
    <property type="term" value="C:endoplasmic reticulum"/>
    <property type="evidence" value="ECO:0007669"/>
    <property type="project" value="TreeGrafter"/>
</dbReference>
<dbReference type="Proteomes" id="UP000604046">
    <property type="component" value="Unassembled WGS sequence"/>
</dbReference>
<dbReference type="PANTHER" id="PTHR10984">
    <property type="entry name" value="ENDOPLASMIC RETICULUM-GOLGI INTERMEDIATE COMPARTMENT PROTEIN"/>
    <property type="match status" value="1"/>
</dbReference>
<protein>
    <submittedName>
        <fullName evidence="9">Ergic3 protein</fullName>
    </submittedName>
</protein>
<dbReference type="EMBL" id="CAJNDS010002662">
    <property type="protein sequence ID" value="CAE7559377.1"/>
    <property type="molecule type" value="Genomic_DNA"/>
</dbReference>
<keyword evidence="5" id="KW-0175">Coiled coil</keyword>
<proteinExistence type="predicted"/>
<keyword evidence="2 6" id="KW-0812">Transmembrane</keyword>
<accession>A0A812UAV7</accession>
<evidence type="ECO:0000256" key="4">
    <source>
        <dbReference type="ARBA" id="ARBA00023136"/>
    </source>
</evidence>
<name>A0A812UAV7_9DINO</name>
<dbReference type="GO" id="GO:0030134">
    <property type="term" value="C:COPII-coated ER to Golgi transport vesicle"/>
    <property type="evidence" value="ECO:0007669"/>
    <property type="project" value="TreeGrafter"/>
</dbReference>
<dbReference type="AlphaFoldDB" id="A0A812UAV7"/>
<dbReference type="Pfam" id="PF13850">
    <property type="entry name" value="ERGIC_N"/>
    <property type="match status" value="1"/>
</dbReference>
<reference evidence="9" key="1">
    <citation type="submission" date="2021-02" db="EMBL/GenBank/DDBJ databases">
        <authorList>
            <person name="Dougan E. K."/>
            <person name="Rhodes N."/>
            <person name="Thang M."/>
            <person name="Chan C."/>
        </authorList>
    </citation>
    <scope>NUCLEOTIDE SEQUENCE</scope>
</reference>
<dbReference type="GO" id="GO:0006888">
    <property type="term" value="P:endoplasmic reticulum to Golgi vesicle-mediated transport"/>
    <property type="evidence" value="ECO:0007669"/>
    <property type="project" value="TreeGrafter"/>
</dbReference>
<dbReference type="PANTHER" id="PTHR10984:SF30">
    <property type="entry name" value="ENDOPLASMIC RETICULUM-GOLGI INTERMEDIATE COMPARTMENT PROTEIN 2"/>
    <property type="match status" value="1"/>
</dbReference>
<evidence type="ECO:0000256" key="1">
    <source>
        <dbReference type="ARBA" id="ARBA00004370"/>
    </source>
</evidence>
<feature type="domain" description="Endoplasmic reticulum vesicle transporter N-terminal" evidence="8">
    <location>
        <begin position="1"/>
        <end position="90"/>
    </location>
</feature>
<feature type="domain" description="Endoplasmic reticulum vesicle transporter C-terminal" evidence="7">
    <location>
        <begin position="151"/>
        <end position="372"/>
    </location>
</feature>
<keyword evidence="10" id="KW-1185">Reference proteome</keyword>
<keyword evidence="3 6" id="KW-1133">Transmembrane helix</keyword>
<evidence type="ECO:0000259" key="8">
    <source>
        <dbReference type="Pfam" id="PF13850"/>
    </source>
</evidence>
<dbReference type="InterPro" id="IPR012936">
    <property type="entry name" value="Erv_C"/>
</dbReference>
<comment type="caution">
    <text evidence="9">The sequence shown here is derived from an EMBL/GenBank/DDBJ whole genome shotgun (WGS) entry which is preliminary data.</text>
</comment>
<sequence>MKSFDAFARPVQEFQVKTAVGGYISIGSICLVAALFLSELSYFLTLDTKDEMLIDQSQERKYLNVSLDITFSALPCSVLSINLMDPKQNNVMHVAHEIFKMRLTSAGESIGKPIREGLQNVAMTPADLATVFKDRKIRANHSSTRIRCPSCFQSLLDEDSCCNSCKEVREAFLNHGWDDRPDDYIFSQCIDEAFQRTAAQMGEGCRVQARLHVRKVPATLHVGIGQHIRRDLVRAKSMPELTIGADFTHEIHNLSFGPDFPGLVRVLDGRQKSSHRPPLSEHYQYDVHVIPTRFQEDGSDEIAGHQYSVTEYVKAIDASNPGHDVAATGIWMSYDFTPFEVRVTRSRKSMFHFFTECCAILGGIFAFSGMLDGFAHQIHKLGPGKEVVGRCIGRVRGCDNVFNHKRGIETGGAKSSPAQAAACAKQQLDLQLAKVRTDCREMLRTTAMLWERAVVRERQALQEAKERREHWQKRLKSSRDAFRGHCIKHRP</sequence>
<comment type="subcellular location">
    <subcellularLocation>
        <location evidence="1">Membrane</location>
    </subcellularLocation>
</comment>
<evidence type="ECO:0000256" key="2">
    <source>
        <dbReference type="ARBA" id="ARBA00022692"/>
    </source>
</evidence>
<evidence type="ECO:0000256" key="6">
    <source>
        <dbReference type="SAM" id="Phobius"/>
    </source>
</evidence>
<dbReference type="Pfam" id="PF07970">
    <property type="entry name" value="COPIIcoated_ERV"/>
    <property type="match status" value="1"/>
</dbReference>
<dbReference type="GO" id="GO:0006890">
    <property type="term" value="P:retrograde vesicle-mediated transport, Golgi to endoplasmic reticulum"/>
    <property type="evidence" value="ECO:0007669"/>
    <property type="project" value="TreeGrafter"/>
</dbReference>
<organism evidence="9 10">
    <name type="scientific">Symbiodinium natans</name>
    <dbReference type="NCBI Taxonomy" id="878477"/>
    <lineage>
        <taxon>Eukaryota</taxon>
        <taxon>Sar</taxon>
        <taxon>Alveolata</taxon>
        <taxon>Dinophyceae</taxon>
        <taxon>Suessiales</taxon>
        <taxon>Symbiodiniaceae</taxon>
        <taxon>Symbiodinium</taxon>
    </lineage>
</organism>
<dbReference type="InterPro" id="IPR045888">
    <property type="entry name" value="Erv"/>
</dbReference>
<evidence type="ECO:0000259" key="7">
    <source>
        <dbReference type="Pfam" id="PF07970"/>
    </source>
</evidence>
<evidence type="ECO:0000313" key="10">
    <source>
        <dbReference type="Proteomes" id="UP000604046"/>
    </source>
</evidence>
<feature type="transmembrane region" description="Helical" evidence="6">
    <location>
        <begin position="20"/>
        <end position="44"/>
    </location>
</feature>
<keyword evidence="4 6" id="KW-0472">Membrane</keyword>
<dbReference type="GO" id="GO:0016020">
    <property type="term" value="C:membrane"/>
    <property type="evidence" value="ECO:0007669"/>
    <property type="project" value="UniProtKB-SubCell"/>
</dbReference>
<dbReference type="OrthoDB" id="270930at2759"/>